<protein>
    <recommendedName>
        <fullName evidence="3">DUF3781 domain-containing protein</fullName>
    </recommendedName>
</protein>
<dbReference type="AlphaFoldDB" id="A0A2S1LJ99"/>
<dbReference type="RefSeq" id="WP_108735527.1">
    <property type="nucleotide sequence ID" value="NZ_CP020919.1"/>
</dbReference>
<evidence type="ECO:0000313" key="1">
    <source>
        <dbReference type="EMBL" id="AWG23855.1"/>
    </source>
</evidence>
<sequence>MNNYKIEILDKICYTELVFARINKKLSLQLSKEKIIEMIDAIILETNEEQFQKEGKNIYITNKEKNIRLTINSYTNRIITADQLNKLKEKTTNKPTK</sequence>
<proteinExistence type="predicted"/>
<dbReference type="KEGG" id="fki:FK004_00765"/>
<organism evidence="1 2">
    <name type="scientific">Flavobacterium kingsejongi</name>
    <dbReference type="NCBI Taxonomy" id="1678728"/>
    <lineage>
        <taxon>Bacteria</taxon>
        <taxon>Pseudomonadati</taxon>
        <taxon>Bacteroidota</taxon>
        <taxon>Flavobacteriia</taxon>
        <taxon>Flavobacteriales</taxon>
        <taxon>Flavobacteriaceae</taxon>
        <taxon>Flavobacterium</taxon>
    </lineage>
</organism>
<evidence type="ECO:0008006" key="3">
    <source>
        <dbReference type="Google" id="ProtNLM"/>
    </source>
</evidence>
<keyword evidence="2" id="KW-1185">Reference proteome</keyword>
<dbReference type="OrthoDB" id="1093942at2"/>
<evidence type="ECO:0000313" key="2">
    <source>
        <dbReference type="Proteomes" id="UP000244677"/>
    </source>
</evidence>
<accession>A0A2S1LJ99</accession>
<dbReference type="Proteomes" id="UP000244677">
    <property type="component" value="Chromosome"/>
</dbReference>
<dbReference type="InterPro" id="IPR024229">
    <property type="entry name" value="DUF3781"/>
</dbReference>
<dbReference type="Pfam" id="PF12636">
    <property type="entry name" value="DUF3781"/>
    <property type="match status" value="1"/>
</dbReference>
<gene>
    <name evidence="1" type="ORF">FK004_00765</name>
</gene>
<reference evidence="1 2" key="1">
    <citation type="submission" date="2017-04" db="EMBL/GenBank/DDBJ databases">
        <title>Complete genome sequence of Flavobacterium kingsejong AJ004.</title>
        <authorList>
            <person name="Lee P.C."/>
        </authorList>
    </citation>
    <scope>NUCLEOTIDE SEQUENCE [LARGE SCALE GENOMIC DNA]</scope>
    <source>
        <strain evidence="1 2">AJ004</strain>
    </source>
</reference>
<name>A0A2S1LJ99_9FLAO</name>
<dbReference type="EMBL" id="CP020919">
    <property type="protein sequence ID" value="AWG23855.1"/>
    <property type="molecule type" value="Genomic_DNA"/>
</dbReference>